<evidence type="ECO:0000313" key="3">
    <source>
        <dbReference type="EMBL" id="KUG23953.1"/>
    </source>
</evidence>
<feature type="transmembrane region" description="Helical" evidence="1">
    <location>
        <begin position="38"/>
        <end position="56"/>
    </location>
</feature>
<reference evidence="3" key="1">
    <citation type="journal article" date="2015" name="Proc. Natl. Acad. Sci. U.S.A.">
        <title>Networks of energetic and metabolic interactions define dynamics in microbial communities.</title>
        <authorList>
            <person name="Embree M."/>
            <person name="Liu J.K."/>
            <person name="Al-Bassam M.M."/>
            <person name="Zengler K."/>
        </authorList>
    </citation>
    <scope>NUCLEOTIDE SEQUENCE</scope>
</reference>
<evidence type="ECO:0000256" key="1">
    <source>
        <dbReference type="SAM" id="Phobius"/>
    </source>
</evidence>
<dbReference type="Pfam" id="PF01882">
    <property type="entry name" value="DUF58"/>
    <property type="match status" value="1"/>
</dbReference>
<dbReference type="AlphaFoldDB" id="A0A0W8FT36"/>
<keyword evidence="1" id="KW-0472">Membrane</keyword>
<feature type="transmembrane region" description="Helical" evidence="1">
    <location>
        <begin position="12"/>
        <end position="32"/>
    </location>
</feature>
<gene>
    <name evidence="3" type="ORF">ASZ90_006251</name>
</gene>
<proteinExistence type="predicted"/>
<dbReference type="InterPro" id="IPR002881">
    <property type="entry name" value="DUF58"/>
</dbReference>
<keyword evidence="1" id="KW-1133">Transmembrane helix</keyword>
<comment type="caution">
    <text evidence="3">The sequence shown here is derived from an EMBL/GenBank/DDBJ whole genome shotgun (WGS) entry which is preliminary data.</text>
</comment>
<feature type="domain" description="DUF58" evidence="2">
    <location>
        <begin position="207"/>
        <end position="289"/>
    </location>
</feature>
<organism evidence="3">
    <name type="scientific">hydrocarbon metagenome</name>
    <dbReference type="NCBI Taxonomy" id="938273"/>
    <lineage>
        <taxon>unclassified sequences</taxon>
        <taxon>metagenomes</taxon>
        <taxon>ecological metagenomes</taxon>
    </lineage>
</organism>
<evidence type="ECO:0000259" key="2">
    <source>
        <dbReference type="Pfam" id="PF01882"/>
    </source>
</evidence>
<keyword evidence="1" id="KW-0812">Transmembrane</keyword>
<dbReference type="PANTHER" id="PTHR34351:SF2">
    <property type="entry name" value="DUF58 DOMAIN-CONTAINING PROTEIN"/>
    <property type="match status" value="1"/>
</dbReference>
<dbReference type="EMBL" id="LNQE01000876">
    <property type="protein sequence ID" value="KUG23953.1"/>
    <property type="molecule type" value="Genomic_DNA"/>
</dbReference>
<dbReference type="PANTHER" id="PTHR34351">
    <property type="entry name" value="SLR1927 PROTEIN-RELATED"/>
    <property type="match status" value="1"/>
</dbReference>
<accession>A0A0W8FT36</accession>
<name>A0A0W8FT36_9ZZZZ</name>
<protein>
    <recommendedName>
        <fullName evidence="2">DUF58 domain-containing protein</fullName>
    </recommendedName>
</protein>
<sequence>MNMDTQEYDVSTLLTVRLIQIIIGIFLFIALLKGEQTLALLTFLILVMVSGVKLWSRATANGLIWNTRLDRQRLFPGEKLTFTVRAENTTWLPVWLRIGIATEGPFQPVSDTTALTQESGLLWYQQVDMRWALEAKRRGVYHIGMTSLCAGDLLGFFPHDRQVHDLRQVLVYPRLIPLIGLGVQKQDVWGTPGAKHPIHDPVYLLGTREYHHSQPAKYIHWKASARYNRLQEKLFEPTTQEKVLLVLDVTQFTRHQAADTFEQTLEVAASVGVQLLQKGQSVGIVTNGRVIDGSPGMLAIASGPRQSQALLELLAKLLMETTENILTVLMRDMNLPWGVSCFHLAYCYDDTTAAVSNLFQHRHLPAIFVMGQLSAETDGMLEGIRGKWYQLEDLCLNTKK</sequence>